<feature type="transmembrane region" description="Helical" evidence="1">
    <location>
        <begin position="51"/>
        <end position="72"/>
    </location>
</feature>
<feature type="transmembrane region" description="Helical" evidence="1">
    <location>
        <begin position="22"/>
        <end position="45"/>
    </location>
</feature>
<feature type="transmembrane region" description="Helical" evidence="1">
    <location>
        <begin position="144"/>
        <end position="161"/>
    </location>
</feature>
<gene>
    <name evidence="2" type="ORF">ELQ92_13480</name>
</gene>
<evidence type="ECO:0008006" key="4">
    <source>
        <dbReference type="Google" id="ProtNLM"/>
    </source>
</evidence>
<comment type="caution">
    <text evidence="2">The sequence shown here is derived from an EMBL/GenBank/DDBJ whole genome shotgun (WGS) entry which is preliminary data.</text>
</comment>
<evidence type="ECO:0000313" key="2">
    <source>
        <dbReference type="EMBL" id="RWZ59265.1"/>
    </source>
</evidence>
<organism evidence="2 3">
    <name type="scientific">Labedella populi</name>
    <dbReference type="NCBI Taxonomy" id="2498850"/>
    <lineage>
        <taxon>Bacteria</taxon>
        <taxon>Bacillati</taxon>
        <taxon>Actinomycetota</taxon>
        <taxon>Actinomycetes</taxon>
        <taxon>Micrococcales</taxon>
        <taxon>Microbacteriaceae</taxon>
        <taxon>Labedella</taxon>
    </lineage>
</organism>
<name>A0A444Q5W6_9MICO</name>
<proteinExistence type="predicted"/>
<evidence type="ECO:0000313" key="3">
    <source>
        <dbReference type="Proteomes" id="UP000288603"/>
    </source>
</evidence>
<keyword evidence="1" id="KW-1133">Transmembrane helix</keyword>
<accession>A0A444Q5W6</accession>
<dbReference type="Proteomes" id="UP000288603">
    <property type="component" value="Unassembled WGS sequence"/>
</dbReference>
<feature type="transmembrane region" description="Helical" evidence="1">
    <location>
        <begin position="181"/>
        <end position="202"/>
    </location>
</feature>
<evidence type="ECO:0000256" key="1">
    <source>
        <dbReference type="SAM" id="Phobius"/>
    </source>
</evidence>
<dbReference type="OrthoDB" id="5126240at2"/>
<dbReference type="RefSeq" id="WP_128499839.1">
    <property type="nucleotide sequence ID" value="NZ_RZNC01000005.1"/>
</dbReference>
<keyword evidence="3" id="KW-1185">Reference proteome</keyword>
<reference evidence="2 3" key="1">
    <citation type="submission" date="2018-12" db="EMBL/GenBank/DDBJ databases">
        <authorList>
            <person name="Li F."/>
        </authorList>
    </citation>
    <scope>NUCLEOTIDE SEQUENCE [LARGE SCALE GENOMIC DNA]</scope>
    <source>
        <strain evidence="2 3">8H24J-4-2</strain>
    </source>
</reference>
<dbReference type="EMBL" id="RZNC01000005">
    <property type="protein sequence ID" value="RWZ59265.1"/>
    <property type="molecule type" value="Genomic_DNA"/>
</dbReference>
<keyword evidence="1" id="KW-0812">Transmembrane</keyword>
<sequence length="228" mass="23050">MAHPADVDHGATLGSSSRIARAYWPVPLVRAAAAAAVALVTTFSLDHSSMLGLLVFGVFVLGAGVLGGVFGAARLGGDTTSRRFFLGQAAVSGLAAIAALAFAILAPTPPAYVYLVVAWSLLSGLLELGAGVVARSRISLARDWMTVGGLTVLLAIVFLAVPPDFTTNYSGAQGVSGTMTTSIMAVGLFGAYAAIIAAYLAIGGITLRGERNRGAASGDPRETGRVAS</sequence>
<keyword evidence="1" id="KW-0472">Membrane</keyword>
<protein>
    <recommendedName>
        <fullName evidence="4">Acyl-CoA synthetase</fullName>
    </recommendedName>
</protein>
<feature type="transmembrane region" description="Helical" evidence="1">
    <location>
        <begin position="111"/>
        <end position="132"/>
    </location>
</feature>
<dbReference type="AlphaFoldDB" id="A0A444Q5W6"/>
<feature type="transmembrane region" description="Helical" evidence="1">
    <location>
        <begin position="84"/>
        <end position="105"/>
    </location>
</feature>